<gene>
    <name evidence="2" type="ORF">HWN40_06205</name>
</gene>
<dbReference type="GeneID" id="55821250"/>
<feature type="transmembrane region" description="Helical" evidence="1">
    <location>
        <begin position="239"/>
        <end position="272"/>
    </location>
</feature>
<feature type="transmembrane region" description="Helical" evidence="1">
    <location>
        <begin position="84"/>
        <end position="105"/>
    </location>
</feature>
<name>A0A7D5I434_9EURY</name>
<evidence type="ECO:0000313" key="2">
    <source>
        <dbReference type="EMBL" id="QLC49868.1"/>
    </source>
</evidence>
<evidence type="ECO:0008006" key="4">
    <source>
        <dbReference type="Google" id="ProtNLM"/>
    </source>
</evidence>
<dbReference type="AlphaFoldDB" id="A0A7D5I434"/>
<keyword evidence="1" id="KW-0472">Membrane</keyword>
<dbReference type="Proteomes" id="UP000509594">
    <property type="component" value="Chromosome"/>
</dbReference>
<feature type="transmembrane region" description="Helical" evidence="1">
    <location>
        <begin position="292"/>
        <end position="315"/>
    </location>
</feature>
<keyword evidence="1" id="KW-1133">Transmembrane helix</keyword>
<dbReference type="Pfam" id="PF24400">
    <property type="entry name" value="DUF7544"/>
    <property type="match status" value="1"/>
</dbReference>
<dbReference type="KEGG" id="mzi:HWN40_06205"/>
<protein>
    <recommendedName>
        <fullName evidence="4">DUF4013 domain-containing protein</fullName>
    </recommendedName>
</protein>
<feature type="transmembrane region" description="Helical" evidence="1">
    <location>
        <begin position="139"/>
        <end position="164"/>
    </location>
</feature>
<organism evidence="2 3">
    <name type="scientific">Methanolobus zinderi</name>
    <dbReference type="NCBI Taxonomy" id="536044"/>
    <lineage>
        <taxon>Archaea</taxon>
        <taxon>Methanobacteriati</taxon>
        <taxon>Methanobacteriota</taxon>
        <taxon>Stenosarchaea group</taxon>
        <taxon>Methanomicrobia</taxon>
        <taxon>Methanosarcinales</taxon>
        <taxon>Methanosarcinaceae</taxon>
        <taxon>Methanolobus</taxon>
    </lineage>
</organism>
<dbReference type="InterPro" id="IPR055966">
    <property type="entry name" value="DUF7544"/>
</dbReference>
<dbReference type="EMBL" id="CP058215">
    <property type="protein sequence ID" value="QLC49868.1"/>
    <property type="molecule type" value="Genomic_DNA"/>
</dbReference>
<evidence type="ECO:0000313" key="3">
    <source>
        <dbReference type="Proteomes" id="UP000509594"/>
    </source>
</evidence>
<proteinExistence type="predicted"/>
<feature type="transmembrane region" description="Helical" evidence="1">
    <location>
        <begin position="176"/>
        <end position="201"/>
    </location>
</feature>
<reference evidence="2 3" key="1">
    <citation type="submission" date="2020-06" db="EMBL/GenBank/DDBJ databases">
        <title>Methanolobus halotolerans sp. nov., isolated from a saline lake Tus in Siberia.</title>
        <authorList>
            <person name="Shen Y."/>
            <person name="Chen S.-C."/>
            <person name="Lai M.-C."/>
            <person name="Huang H.-H."/>
            <person name="Chiu H.-H."/>
            <person name="Tang S.-L."/>
            <person name="Rogozin D.Y."/>
            <person name="Degermendzhy A.G."/>
        </authorList>
    </citation>
    <scope>NUCLEOTIDE SEQUENCE [LARGE SCALE GENOMIC DNA]</scope>
    <source>
        <strain evidence="2 3">DSM 21339</strain>
    </source>
</reference>
<dbReference type="RefSeq" id="WP_176964924.1">
    <property type="nucleotide sequence ID" value="NZ_CP058215.1"/>
</dbReference>
<sequence length="356" mass="39923">MSWYVVDAVDRAFERTKKCLIEPFDFWKWMKLTIIVLLVGGGMNFNTGGGNYSFDETDMPVSQDFPTGAENVFENIYDTVSMNALAYMVGAILLIILLALIFAYISSVMEFVLVESLVSNDVRFWEYSRSFLGKGFGLFLFRLLLGILYLLIIAIVALPFIYYLTGQTDASLESSMLANIVYLIFLLIFIFFVLGVIGGIIGSFVNLAIPVSLYAGSGIFGAFSMVVKKFRQDWKQIIIYWIGRIVLNIAVAIVVGIAVLIMSAIALLLFLVFDGAVYFVLSALTASDTLVWIILAPVVFIQLIIFVLAIAFVSMPARVFVKYHMLTFLQMWYPEIEVPIFDRYKGSPMEDTATSL</sequence>
<accession>A0A7D5I434</accession>
<evidence type="ECO:0000256" key="1">
    <source>
        <dbReference type="SAM" id="Phobius"/>
    </source>
</evidence>
<keyword evidence="3" id="KW-1185">Reference proteome</keyword>
<dbReference type="OrthoDB" id="137652at2157"/>
<feature type="transmembrane region" description="Helical" evidence="1">
    <location>
        <begin position="207"/>
        <end position="227"/>
    </location>
</feature>
<keyword evidence="1" id="KW-0812">Transmembrane</keyword>